<protein>
    <submittedName>
        <fullName evidence="10">Toxin</fullName>
    </submittedName>
</protein>
<reference evidence="11" key="1">
    <citation type="submission" date="2017-10" db="EMBL/GenBank/DDBJ databases">
        <title>Whole genome sequencing of various Bordetella species.</title>
        <authorList>
            <person name="Weigand M.R."/>
            <person name="Loparev V."/>
            <person name="Peng Y."/>
            <person name="Bowden K.E."/>
            <person name="Tondella M.L."/>
            <person name="Williams M.M."/>
        </authorList>
    </citation>
    <scope>NUCLEOTIDE SEQUENCE [LARGE SCALE GENOMIC DNA]</scope>
    <source>
        <strain evidence="11">H720</strain>
    </source>
</reference>
<feature type="signal peptide" evidence="9">
    <location>
        <begin position="1"/>
        <end position="27"/>
    </location>
</feature>
<evidence type="ECO:0000256" key="3">
    <source>
        <dbReference type="ARBA" id="ARBA00004613"/>
    </source>
</evidence>
<dbReference type="GO" id="GO:0005576">
    <property type="term" value="C:extracellular region"/>
    <property type="evidence" value="ECO:0007669"/>
    <property type="project" value="UniProtKB-SubCell"/>
</dbReference>
<keyword evidence="9" id="KW-0732">Signal</keyword>
<sequence>MRPFYHPACRLALVLLAAMPAAGPARAFSFMQQGGMIGQVPPWAQDLMSGVRTEYRDPAGPRRKLDAQGIGFYSDVRTLALERRADIVCALFGRGQELVVAGCAPAREASRLADSLIENRPLKVYLDHTKRYAPVQTQEAFRITRIQP</sequence>
<evidence type="ECO:0000256" key="1">
    <source>
        <dbReference type="ARBA" id="ARBA00002398"/>
    </source>
</evidence>
<dbReference type="AlphaFoldDB" id="A0AAN1RXD9"/>
<dbReference type="InterPro" id="IPR008992">
    <property type="entry name" value="Enterotoxin"/>
</dbReference>
<evidence type="ECO:0000313" key="11">
    <source>
        <dbReference type="Proteomes" id="UP000282741"/>
    </source>
</evidence>
<keyword evidence="4" id="KW-1032">Host cell membrane</keyword>
<accession>A0AAN1RXD9</accession>
<evidence type="ECO:0000256" key="8">
    <source>
        <dbReference type="ARBA" id="ARBA00025965"/>
    </source>
</evidence>
<evidence type="ECO:0000256" key="6">
    <source>
        <dbReference type="ARBA" id="ARBA00022870"/>
    </source>
</evidence>
<evidence type="ECO:0000256" key="5">
    <source>
        <dbReference type="ARBA" id="ARBA00022525"/>
    </source>
</evidence>
<keyword evidence="6" id="KW-1043">Host membrane</keyword>
<feature type="chain" id="PRO_5042831799" evidence="9">
    <location>
        <begin position="28"/>
        <end position="148"/>
    </location>
</feature>
<keyword evidence="7" id="KW-0472">Membrane</keyword>
<dbReference type="EMBL" id="CP024172">
    <property type="protein sequence ID" value="AZW17749.1"/>
    <property type="molecule type" value="Genomic_DNA"/>
</dbReference>
<comment type="function">
    <text evidence="1">PTX oligomer B binds to receptors on the eukaryotic cell surface and facilitates the translocation of the toxic subunit across the cell membrane.</text>
</comment>
<evidence type="ECO:0000256" key="4">
    <source>
        <dbReference type="ARBA" id="ARBA00022511"/>
    </source>
</evidence>
<dbReference type="SUPFAM" id="SSF50203">
    <property type="entry name" value="Bacterial enterotoxins"/>
    <property type="match status" value="1"/>
</dbReference>
<name>A0AAN1RXD9_9BORD</name>
<dbReference type="RefSeq" id="WP_029578890.1">
    <property type="nucleotide sequence ID" value="NZ_CP012076.1"/>
</dbReference>
<evidence type="ECO:0000256" key="2">
    <source>
        <dbReference type="ARBA" id="ARBA00004165"/>
    </source>
</evidence>
<evidence type="ECO:0000256" key="9">
    <source>
        <dbReference type="SAM" id="SignalP"/>
    </source>
</evidence>
<organism evidence="10 11">
    <name type="scientific">Bordetella hinzii</name>
    <dbReference type="NCBI Taxonomy" id="103855"/>
    <lineage>
        <taxon>Bacteria</taxon>
        <taxon>Pseudomonadati</taxon>
        <taxon>Pseudomonadota</taxon>
        <taxon>Betaproteobacteria</taxon>
        <taxon>Burkholderiales</taxon>
        <taxon>Alcaligenaceae</taxon>
        <taxon>Bordetella</taxon>
    </lineage>
</organism>
<dbReference type="GO" id="GO:0020002">
    <property type="term" value="C:host cell plasma membrane"/>
    <property type="evidence" value="ECO:0007669"/>
    <property type="project" value="UniProtKB-SubCell"/>
</dbReference>
<keyword evidence="5" id="KW-0964">Secreted</keyword>
<evidence type="ECO:0000256" key="7">
    <source>
        <dbReference type="ARBA" id="ARBA00023136"/>
    </source>
</evidence>
<proteinExistence type="predicted"/>
<comment type="subunit">
    <text evidence="8">Pertussis toxin contains five different chains, S1-S5. They are organized into 2 functional subunits: A, composed of S1 (which is toxic) and B, containing S2, S3, S5, and two copies of S4 (B binds to the membrane receptors). Dimers of S2-S4 and S3-S4 are held together by S5.</text>
</comment>
<gene>
    <name evidence="10" type="ORF">CS347_13765</name>
</gene>
<dbReference type="KEGG" id="bhz:ACR54_03499"/>
<comment type="subcellular location">
    <subcellularLocation>
        <location evidence="2">Host cell membrane</location>
    </subcellularLocation>
    <subcellularLocation>
        <location evidence="3">Secreted</location>
    </subcellularLocation>
</comment>
<evidence type="ECO:0000313" key="10">
    <source>
        <dbReference type="EMBL" id="AZW17749.1"/>
    </source>
</evidence>
<dbReference type="Proteomes" id="UP000282741">
    <property type="component" value="Chromosome"/>
</dbReference>